<evidence type="ECO:0000313" key="14">
    <source>
        <dbReference type="WormBase" id="F19B6.4"/>
    </source>
</evidence>
<dbReference type="AlphaFoldDB" id="Q19585"/>
<dbReference type="STRING" id="6239.F19B6.4.1"/>
<evidence type="ECO:0000256" key="5">
    <source>
        <dbReference type="ARBA" id="ARBA00022741"/>
    </source>
</evidence>
<evidence type="ECO:0000313" key="13">
    <source>
        <dbReference type="Proteomes" id="UP000001940"/>
    </source>
</evidence>
<dbReference type="Gene3D" id="3.40.50.300">
    <property type="entry name" value="P-loop containing nucleotide triphosphate hydrolases"/>
    <property type="match status" value="1"/>
</dbReference>
<dbReference type="GeneID" id="178182"/>
<feature type="transmembrane region" description="Helical" evidence="10">
    <location>
        <begin position="465"/>
        <end position="487"/>
    </location>
</feature>
<evidence type="ECO:0000259" key="11">
    <source>
        <dbReference type="PROSITE" id="PS50893"/>
    </source>
</evidence>
<dbReference type="FunCoup" id="Q19585">
    <property type="interactions" value="220"/>
</dbReference>
<feature type="region of interest" description="Disordered" evidence="9">
    <location>
        <begin position="64"/>
        <end position="88"/>
    </location>
</feature>
<dbReference type="InterPro" id="IPR050352">
    <property type="entry name" value="ABCG_transporters"/>
</dbReference>
<keyword evidence="5" id="KW-0547">Nucleotide-binding</keyword>
<keyword evidence="4 10" id="KW-0812">Transmembrane</keyword>
<feature type="transmembrane region" description="Helical" evidence="10">
    <location>
        <begin position="519"/>
        <end position="540"/>
    </location>
</feature>
<dbReference type="InterPro" id="IPR043926">
    <property type="entry name" value="ABCG_dom"/>
</dbReference>
<dbReference type="InterPro" id="IPR003593">
    <property type="entry name" value="AAA+_ATPase"/>
</dbReference>
<feature type="transmembrane region" description="Helical" evidence="10">
    <location>
        <begin position="546"/>
        <end position="565"/>
    </location>
</feature>
<gene>
    <name evidence="12 14" type="primary">wht-5</name>
    <name evidence="12" type="ORF">CELE_F19B6.4</name>
    <name evidence="14" type="ORF">F19B6.4</name>
</gene>
<dbReference type="SUPFAM" id="SSF52540">
    <property type="entry name" value="P-loop containing nucleoside triphosphate hydrolases"/>
    <property type="match status" value="1"/>
</dbReference>
<evidence type="ECO:0000256" key="2">
    <source>
        <dbReference type="ARBA" id="ARBA00005814"/>
    </source>
</evidence>
<dbReference type="AGR" id="WB:WBGene00008950"/>
<dbReference type="PANTHER" id="PTHR48041:SF68">
    <property type="entry name" value="ABC TRANSPORTER DOMAIN-CONTAINING PROTEIN"/>
    <property type="match status" value="1"/>
</dbReference>
<dbReference type="GO" id="GO:0016887">
    <property type="term" value="F:ATP hydrolysis activity"/>
    <property type="evidence" value="ECO:0007669"/>
    <property type="project" value="InterPro"/>
</dbReference>
<dbReference type="CDD" id="cd03213">
    <property type="entry name" value="ABCG_EPDR"/>
    <property type="match status" value="1"/>
</dbReference>
<dbReference type="GO" id="GO:0055085">
    <property type="term" value="P:transmembrane transport"/>
    <property type="evidence" value="ECO:0000318"/>
    <property type="project" value="GO_Central"/>
</dbReference>
<dbReference type="InterPro" id="IPR003439">
    <property type="entry name" value="ABC_transporter-like_ATP-bd"/>
</dbReference>
<accession>Q19585</accession>
<proteinExistence type="inferred from homology"/>
<dbReference type="Reactome" id="R-CEL-1660661">
    <property type="pathway name" value="Sphingolipid de novo biosynthesis"/>
</dbReference>
<dbReference type="Reactome" id="R-CEL-189451">
    <property type="pathway name" value="Heme biosynthesis"/>
</dbReference>
<dbReference type="HOGENOM" id="CLU_000604_57_6_1"/>
<dbReference type="Reactome" id="R-CEL-189483">
    <property type="pathway name" value="Heme degradation"/>
</dbReference>
<dbReference type="Reactome" id="R-CEL-9753281">
    <property type="pathway name" value="Paracetamol ADME"/>
</dbReference>
<feature type="compositionally biased region" description="Basic and acidic residues" evidence="9">
    <location>
        <begin position="1"/>
        <end position="18"/>
    </location>
</feature>
<dbReference type="Bgee" id="WBGene00008950">
    <property type="expression patterns" value="Expressed in adult organism and 1 other cell type or tissue"/>
</dbReference>
<dbReference type="PROSITE" id="PS50893">
    <property type="entry name" value="ABC_TRANSPORTER_2"/>
    <property type="match status" value="1"/>
</dbReference>
<dbReference type="Pfam" id="PF01061">
    <property type="entry name" value="ABC2_membrane"/>
    <property type="match status" value="1"/>
</dbReference>
<dbReference type="PaxDb" id="6239-F19B6.4"/>
<dbReference type="Reactome" id="R-CEL-917937">
    <property type="pathway name" value="Iron uptake and transport"/>
</dbReference>
<dbReference type="UCSC" id="F19B6.4">
    <property type="organism name" value="c. elegans"/>
</dbReference>
<dbReference type="GO" id="GO:0140359">
    <property type="term" value="F:ABC-type transporter activity"/>
    <property type="evidence" value="ECO:0007669"/>
    <property type="project" value="InterPro"/>
</dbReference>
<dbReference type="SMR" id="Q19585"/>
<dbReference type="SMART" id="SM00382">
    <property type="entry name" value="AAA"/>
    <property type="match status" value="1"/>
</dbReference>
<dbReference type="Reactome" id="R-CEL-9793528">
    <property type="pathway name" value="Ciprofloxacin ADME"/>
</dbReference>
<dbReference type="InParanoid" id="Q19585"/>
<dbReference type="Reactome" id="R-CEL-1369062">
    <property type="pathway name" value="ABC transporters in lipid homeostasis"/>
</dbReference>
<dbReference type="InterPro" id="IPR013525">
    <property type="entry name" value="ABC2_TM"/>
</dbReference>
<dbReference type="GO" id="GO:0042626">
    <property type="term" value="F:ATPase-coupled transmembrane transporter activity"/>
    <property type="evidence" value="ECO:0000318"/>
    <property type="project" value="GO_Central"/>
</dbReference>
<keyword evidence="6" id="KW-0067">ATP-binding</keyword>
<evidence type="ECO:0000256" key="9">
    <source>
        <dbReference type="SAM" id="MobiDB-lite"/>
    </source>
</evidence>
<dbReference type="WormBase" id="F19B6.4">
    <property type="protein sequence ID" value="CE05669"/>
    <property type="gene ID" value="WBGene00008950"/>
    <property type="gene designation" value="wht-5"/>
</dbReference>
<feature type="transmembrane region" description="Helical" evidence="10">
    <location>
        <begin position="670"/>
        <end position="690"/>
    </location>
</feature>
<dbReference type="OrthoDB" id="66620at2759"/>
<dbReference type="InterPro" id="IPR027417">
    <property type="entry name" value="P-loop_NTPase"/>
</dbReference>
<organism evidence="12 13">
    <name type="scientific">Caenorhabditis elegans</name>
    <dbReference type="NCBI Taxonomy" id="6239"/>
    <lineage>
        <taxon>Eukaryota</taxon>
        <taxon>Metazoa</taxon>
        <taxon>Ecdysozoa</taxon>
        <taxon>Nematoda</taxon>
        <taxon>Chromadorea</taxon>
        <taxon>Rhabditida</taxon>
        <taxon>Rhabditina</taxon>
        <taxon>Rhabditomorpha</taxon>
        <taxon>Rhabditoidea</taxon>
        <taxon>Rhabditidae</taxon>
        <taxon>Peloderinae</taxon>
        <taxon>Caenorhabditis</taxon>
    </lineage>
</organism>
<comment type="subcellular location">
    <subcellularLocation>
        <location evidence="1">Membrane</location>
        <topology evidence="1">Multi-pass membrane protein</topology>
    </subcellularLocation>
</comment>
<dbReference type="Pfam" id="PF19055">
    <property type="entry name" value="ABC2_membrane_7"/>
    <property type="match status" value="1"/>
</dbReference>
<evidence type="ECO:0000256" key="1">
    <source>
        <dbReference type="ARBA" id="ARBA00004141"/>
    </source>
</evidence>
<dbReference type="Proteomes" id="UP000001940">
    <property type="component" value="Chromosome IV"/>
</dbReference>
<evidence type="ECO:0000256" key="3">
    <source>
        <dbReference type="ARBA" id="ARBA00022448"/>
    </source>
</evidence>
<dbReference type="Pfam" id="PF00005">
    <property type="entry name" value="ABC_tran"/>
    <property type="match status" value="1"/>
</dbReference>
<dbReference type="GO" id="GO:0110039">
    <property type="term" value="P:positive regulation of nematode male tail tip morphogenesis"/>
    <property type="evidence" value="ECO:0000315"/>
    <property type="project" value="UniProtKB"/>
</dbReference>
<dbReference type="PIR" id="T21109">
    <property type="entry name" value="T21109"/>
</dbReference>
<comment type="similarity">
    <text evidence="2">Belongs to the ABC transporter superfamily. ABCG family. Eye pigment precursor importer (TC 3.A.1.204) subfamily.</text>
</comment>
<evidence type="ECO:0000256" key="8">
    <source>
        <dbReference type="ARBA" id="ARBA00023136"/>
    </source>
</evidence>
<evidence type="ECO:0000256" key="10">
    <source>
        <dbReference type="SAM" id="Phobius"/>
    </source>
</evidence>
<evidence type="ECO:0000256" key="6">
    <source>
        <dbReference type="ARBA" id="ARBA00022840"/>
    </source>
</evidence>
<name>Q19585_CAEEL</name>
<dbReference type="eggNOG" id="KOG0061">
    <property type="taxonomic scope" value="Eukaryota"/>
</dbReference>
<reference evidence="12 13" key="1">
    <citation type="journal article" date="1998" name="Science">
        <title>Genome sequence of the nematode C. elegans: a platform for investigating biology.</title>
        <authorList>
            <consortium name="The C. elegans sequencing consortium"/>
            <person name="Sulson J.E."/>
            <person name="Waterston R."/>
        </authorList>
    </citation>
    <scope>NUCLEOTIDE SEQUENCE [LARGE SCALE GENOMIC DNA]</scope>
    <source>
        <strain evidence="12 13">Bristol N2</strain>
    </source>
</reference>
<keyword evidence="7 10" id="KW-1133">Transmembrane helix</keyword>
<dbReference type="PhylomeDB" id="Q19585"/>
<evidence type="ECO:0000256" key="7">
    <source>
        <dbReference type="ARBA" id="ARBA00022989"/>
    </source>
</evidence>
<evidence type="ECO:0000256" key="4">
    <source>
        <dbReference type="ARBA" id="ARBA00022692"/>
    </source>
</evidence>
<keyword evidence="13" id="KW-1185">Reference proteome</keyword>
<keyword evidence="8 10" id="KW-0472">Membrane</keyword>
<sequence length="695" mass="78175">MDSKSEEAEPLLKPKNVEDEGLITSLDVDPTQKSRSPTPKPTPIPVLINDTPVASEIEQVEKELAHSSERFRKPKTLSVTNDTESARIPSQVKTNAKKLVFQNIQAVVLKKKGVRQEILKKIDGVARPGELTFIMGSSGAGKTTLLNILTGRNLKNIETDGDIMINGRNMISNEMKKLSAYVQQDDVFIGTLTVRETLRFAAKLRSPSALGATELDSIVDELLVMMSLKKCENTKVGTMTEKSLSRGERKRLAFACEILTDPPILFCDEPTSGLDSFMSHQVIKALRQLTIEGKTVICTIHQPSTSVYHMADQLILLSQGHVAYAGPAKQVDAFFGRCGYPIPKFVSSPDHFMRVISHKSFETEDDYNKRIEKIVLEHDIMKKEQSTHSTLSSSRREHPETAPFTFPRTWTAQFFFIFQRSSIQLWRERSVLLVKLIQTLIMSIMIGSTYYGLEIDKKSLPSFKGFAFVSVQMMHMLFMMPAMTVFWKDYPVVVREFQANMYSPSAYYLAKTTADSIQYLVFPVIFSGILLGMTSLPYSVVIITNYLIINILLSLNACSVGQSFAAMCGHLATGMTVLPIVCVPLMVFGGFMITYEAIPWYFLPFAWVSWYKYGFEAITIVYFNHNSTISGCESNSSVATLKMSIDSNCTTGIEFIKAQAFEETHLWLDYTVILAVILFWKILGALLFTWRIRRA</sequence>
<feature type="transmembrane region" description="Helical" evidence="10">
    <location>
        <begin position="577"/>
        <end position="602"/>
    </location>
</feature>
<dbReference type="RefSeq" id="NP_502352.1">
    <property type="nucleotide sequence ID" value="NM_069951.5"/>
</dbReference>
<feature type="region of interest" description="Disordered" evidence="9">
    <location>
        <begin position="1"/>
        <end position="45"/>
    </location>
</feature>
<keyword evidence="3" id="KW-0813">Transport</keyword>
<dbReference type="PANTHER" id="PTHR48041">
    <property type="entry name" value="ABC TRANSPORTER G FAMILY MEMBER 28"/>
    <property type="match status" value="1"/>
</dbReference>
<evidence type="ECO:0000313" key="12">
    <source>
        <dbReference type="EMBL" id="CAA93461.1"/>
    </source>
</evidence>
<dbReference type="GO" id="GO:0005886">
    <property type="term" value="C:plasma membrane"/>
    <property type="evidence" value="ECO:0000318"/>
    <property type="project" value="GO_Central"/>
</dbReference>
<feature type="transmembrane region" description="Helical" evidence="10">
    <location>
        <begin position="432"/>
        <end position="453"/>
    </location>
</feature>
<protein>
    <submittedName>
        <fullName evidence="12">ABC transporter domain-containing protein</fullName>
    </submittedName>
</protein>
<dbReference type="KEGG" id="cel:CELE_F19B6.4"/>
<dbReference type="FunFam" id="3.40.50.300:FF:000903">
    <property type="entry name" value="ABC transporter G family member 7"/>
    <property type="match status" value="1"/>
</dbReference>
<feature type="domain" description="ABC transporter" evidence="11">
    <location>
        <begin position="99"/>
        <end position="344"/>
    </location>
</feature>
<dbReference type="CTD" id="178182"/>
<dbReference type="GO" id="GO:0005524">
    <property type="term" value="F:ATP binding"/>
    <property type="evidence" value="ECO:0007669"/>
    <property type="project" value="UniProtKB-KW"/>
</dbReference>
<dbReference type="OMA" id="MAFNKER"/>
<dbReference type="EMBL" id="BX284604">
    <property type="protein sequence ID" value="CAA93461.1"/>
    <property type="molecule type" value="Genomic_DNA"/>
</dbReference>